<dbReference type="Pfam" id="PF03786">
    <property type="entry name" value="UxuA"/>
    <property type="match status" value="1"/>
</dbReference>
<keyword evidence="7 9" id="KW-0464">Manganese</keyword>
<sequence length="402" mass="44379">MESCWRWFGPKDLVPLIHARQGGATGIVTALHEISYSRVWTPEEIEARKTLVEAAGMRWSVCESIPVPSVIKLGGAGALQAIGVWKDTLVNLARSGIKTICYNFMPVVDWTRTDLRFEMPTTALALRFDMVEFVAYDVFILRRKGAEANYGPELLQRAEERLKGLSEEAVRRLESNIIAGLPGGEDSYGREAIRAAIESFDGVTTEDLQASLDDFLREVVPVAAEVGARLAIHPDDPPISLFGLPRVVSTADDLRRIVSSVDHPANGLTLCVGSLGSRADNDVLAMAREFAPRINFAHLRDVAIEPDGSFVEAAHLEGRSDMYAILRTLLAEEARRRTGGRPDHLIPMRPDHGHLIGDDVDKPTNPGYSLIGRLKGLAELHGVIHAIGKTDEYSRYWKRLED</sequence>
<dbReference type="NCBIfam" id="NF003027">
    <property type="entry name" value="PRK03906.1"/>
    <property type="match status" value="1"/>
</dbReference>
<comment type="similarity">
    <text evidence="4 9">Belongs to the mannonate dehydratase family.</text>
</comment>
<keyword evidence="11" id="KW-1185">Reference proteome</keyword>
<dbReference type="OrthoDB" id="9780250at2"/>
<dbReference type="EMBL" id="CP032695">
    <property type="protein sequence ID" value="AYG63084.1"/>
    <property type="molecule type" value="Genomic_DNA"/>
</dbReference>
<comment type="catalytic activity">
    <reaction evidence="1 9">
        <text>D-mannonate = 2-dehydro-3-deoxy-D-gluconate + H2O</text>
        <dbReference type="Rhea" id="RHEA:20097"/>
        <dbReference type="ChEBI" id="CHEBI:15377"/>
        <dbReference type="ChEBI" id="CHEBI:17767"/>
        <dbReference type="ChEBI" id="CHEBI:57990"/>
        <dbReference type="EC" id="4.2.1.8"/>
    </reaction>
</comment>
<protein>
    <recommendedName>
        <fullName evidence="5 9">Mannonate dehydratase</fullName>
        <ecNumber evidence="5 9">4.2.1.8</ecNumber>
    </recommendedName>
    <alternativeName>
        <fullName evidence="9">D-mannonate hydro-lyase</fullName>
    </alternativeName>
</protein>
<keyword evidence="10" id="KW-0614">Plasmid</keyword>
<keyword evidence="8 9" id="KW-0456">Lyase</keyword>
<organism evidence="10 11">
    <name type="scientific">Rhizobium jaguaris</name>
    <dbReference type="NCBI Taxonomy" id="1312183"/>
    <lineage>
        <taxon>Bacteria</taxon>
        <taxon>Pseudomonadati</taxon>
        <taxon>Pseudomonadota</taxon>
        <taxon>Alphaproteobacteria</taxon>
        <taxon>Hyphomicrobiales</taxon>
        <taxon>Rhizobiaceae</taxon>
        <taxon>Rhizobium/Agrobacterium group</taxon>
        <taxon>Rhizobium</taxon>
    </lineage>
</organism>
<evidence type="ECO:0000256" key="1">
    <source>
        <dbReference type="ARBA" id="ARBA00001794"/>
    </source>
</evidence>
<name>A0A387G471_9HYPH</name>
<dbReference type="HAMAP" id="MF_00106">
    <property type="entry name" value="UxuA"/>
    <property type="match status" value="1"/>
</dbReference>
<dbReference type="NCBIfam" id="TIGR00695">
    <property type="entry name" value="uxuA"/>
    <property type="match status" value="1"/>
</dbReference>
<dbReference type="GO" id="GO:0042840">
    <property type="term" value="P:D-glucuronate catabolic process"/>
    <property type="evidence" value="ECO:0007669"/>
    <property type="project" value="TreeGrafter"/>
</dbReference>
<dbReference type="EC" id="4.2.1.8" evidence="5 9"/>
<evidence type="ECO:0000313" key="10">
    <source>
        <dbReference type="EMBL" id="AYG63084.1"/>
    </source>
</evidence>
<comment type="cofactor">
    <cofactor evidence="9">
        <name>Fe(2+)</name>
        <dbReference type="ChEBI" id="CHEBI:29033"/>
    </cofactor>
    <cofactor evidence="9">
        <name>Mn(2+)</name>
        <dbReference type="ChEBI" id="CHEBI:29035"/>
    </cofactor>
</comment>
<dbReference type="GO" id="GO:0008927">
    <property type="term" value="F:mannonate dehydratase activity"/>
    <property type="evidence" value="ECO:0007669"/>
    <property type="project" value="UniProtKB-UniRule"/>
</dbReference>
<proteinExistence type="inferred from homology"/>
<dbReference type="Gene3D" id="3.20.20.150">
    <property type="entry name" value="Divalent-metal-dependent TIM barrel enzymes"/>
    <property type="match status" value="1"/>
</dbReference>
<keyword evidence="6 9" id="KW-0408">Iron</keyword>
<accession>A0A387G471</accession>
<evidence type="ECO:0000256" key="4">
    <source>
        <dbReference type="ARBA" id="ARBA00007389"/>
    </source>
</evidence>
<dbReference type="AlphaFoldDB" id="A0A387G471"/>
<evidence type="ECO:0000256" key="2">
    <source>
        <dbReference type="ARBA" id="ARBA00002713"/>
    </source>
</evidence>
<dbReference type="KEGG" id="rjg:CCGE525_30765"/>
<dbReference type="Proteomes" id="UP000282195">
    <property type="component" value="Plasmid pRCCGE525c"/>
</dbReference>
<evidence type="ECO:0000313" key="11">
    <source>
        <dbReference type="Proteomes" id="UP000282195"/>
    </source>
</evidence>
<dbReference type="InterPro" id="IPR036237">
    <property type="entry name" value="Xyl_isomerase-like_sf"/>
</dbReference>
<dbReference type="SUPFAM" id="SSF51658">
    <property type="entry name" value="Xylose isomerase-like"/>
    <property type="match status" value="1"/>
</dbReference>
<evidence type="ECO:0000256" key="6">
    <source>
        <dbReference type="ARBA" id="ARBA00023004"/>
    </source>
</evidence>
<comment type="function">
    <text evidence="2 9">Catalyzes the dehydration of D-mannonate.</text>
</comment>
<evidence type="ECO:0000256" key="9">
    <source>
        <dbReference type="HAMAP-Rule" id="MF_00106"/>
    </source>
</evidence>
<evidence type="ECO:0000256" key="3">
    <source>
        <dbReference type="ARBA" id="ARBA00004892"/>
    </source>
</evidence>
<dbReference type="PANTHER" id="PTHR30387">
    <property type="entry name" value="MANNONATE DEHYDRATASE"/>
    <property type="match status" value="1"/>
</dbReference>
<dbReference type="PIRSF" id="PIRSF016049">
    <property type="entry name" value="Man_dehyd"/>
    <property type="match status" value="1"/>
</dbReference>
<evidence type="ECO:0000256" key="7">
    <source>
        <dbReference type="ARBA" id="ARBA00023211"/>
    </source>
</evidence>
<dbReference type="GO" id="GO:0008198">
    <property type="term" value="F:ferrous iron binding"/>
    <property type="evidence" value="ECO:0007669"/>
    <property type="project" value="TreeGrafter"/>
</dbReference>
<dbReference type="GO" id="GO:0030145">
    <property type="term" value="F:manganese ion binding"/>
    <property type="evidence" value="ECO:0007669"/>
    <property type="project" value="TreeGrafter"/>
</dbReference>
<evidence type="ECO:0000256" key="8">
    <source>
        <dbReference type="ARBA" id="ARBA00023239"/>
    </source>
</evidence>
<comment type="pathway">
    <text evidence="3 9">Carbohydrate metabolism; pentose and glucuronate interconversion.</text>
</comment>
<dbReference type="PANTHER" id="PTHR30387:SF2">
    <property type="entry name" value="MANNONATE DEHYDRATASE"/>
    <property type="match status" value="1"/>
</dbReference>
<reference evidence="10 11" key="1">
    <citation type="submission" date="2018-10" db="EMBL/GenBank/DDBJ databases">
        <title>Rhizobium etli, R. leguminosarum and a new Rhizobium genospecies from Phaseolus dumosus.</title>
        <authorList>
            <person name="Ramirez-Puebla S.T."/>
            <person name="Rogel-Hernandez M.A."/>
            <person name="Guerrero G."/>
            <person name="Ormeno-Orrillo E."/>
            <person name="Martinez-Romero J.C."/>
            <person name="Negrete-Yankelevich S."/>
            <person name="Martinez-Romero E."/>
        </authorList>
    </citation>
    <scope>NUCLEOTIDE SEQUENCE [LARGE SCALE GENOMIC DNA]</scope>
    <source>
        <strain evidence="10 11">CCGE525</strain>
        <plasmid evidence="11">prccge525c</plasmid>
    </source>
</reference>
<dbReference type="InterPro" id="IPR004628">
    <property type="entry name" value="Man_deHydtase"/>
</dbReference>
<dbReference type="UniPathway" id="UPA00246"/>
<gene>
    <name evidence="9 10" type="primary">uxuA</name>
    <name evidence="10" type="ORF">CCGE525_30765</name>
</gene>
<dbReference type="RefSeq" id="WP_120707992.1">
    <property type="nucleotide sequence ID" value="NZ_CP032695.1"/>
</dbReference>
<evidence type="ECO:0000256" key="5">
    <source>
        <dbReference type="ARBA" id="ARBA00012927"/>
    </source>
</evidence>
<geneLocation type="plasmid" evidence="11">
    <name>prccge525c</name>
</geneLocation>